<evidence type="ECO:0000256" key="1">
    <source>
        <dbReference type="ARBA" id="ARBA00004685"/>
    </source>
</evidence>
<dbReference type="OrthoDB" id="3687641at2759"/>
<dbReference type="PANTHER" id="PTHR33365">
    <property type="entry name" value="YALI0B05434P"/>
    <property type="match status" value="1"/>
</dbReference>
<evidence type="ECO:0008006" key="6">
    <source>
        <dbReference type="Google" id="ProtNLM"/>
    </source>
</evidence>
<sequence length="171" mass="19009">LPRAAAWVGDDYPNALPVDLGEPVALTLEDTHHYGIDTPDADAEWHSLVVVGDFGFVRLGPQKRFFGLSMFHQLHCLDVLRTGLAGKGHVASGATRSDDKNHQQHCLNYLRQAILCSADATLEPEVGEGSRNVGKGLGVTHVCRDWRKLYDYAAENSVEWHQWQNQTDHPD</sequence>
<accession>A0A2H3J5G9</accession>
<dbReference type="AlphaFoldDB" id="A0A2H3J5G9"/>
<dbReference type="STRING" id="742152.A0A2H3J5G9"/>
<evidence type="ECO:0000256" key="3">
    <source>
        <dbReference type="ARBA" id="ARBA00035112"/>
    </source>
</evidence>
<dbReference type="Proteomes" id="UP000218811">
    <property type="component" value="Unassembled WGS sequence"/>
</dbReference>
<dbReference type="InterPro" id="IPR021765">
    <property type="entry name" value="UstYa-like"/>
</dbReference>
<comment type="similarity">
    <text evidence="3">Belongs to the ustYa family.</text>
</comment>
<proteinExistence type="inferred from homology"/>
<keyword evidence="2" id="KW-0560">Oxidoreductase</keyword>
<keyword evidence="5" id="KW-1185">Reference proteome</keyword>
<dbReference type="OMA" id="DSVHYSF"/>
<dbReference type="PANTHER" id="PTHR33365:SF11">
    <property type="entry name" value="TAT PATHWAY SIGNAL SEQUENCE"/>
    <property type="match status" value="1"/>
</dbReference>
<dbReference type="EMBL" id="KB467931">
    <property type="protein sequence ID" value="PCH37446.1"/>
    <property type="molecule type" value="Genomic_DNA"/>
</dbReference>
<comment type="pathway">
    <text evidence="1">Mycotoxin biosynthesis.</text>
</comment>
<dbReference type="Pfam" id="PF11807">
    <property type="entry name" value="UstYa"/>
    <property type="match status" value="1"/>
</dbReference>
<dbReference type="GO" id="GO:0016491">
    <property type="term" value="F:oxidoreductase activity"/>
    <property type="evidence" value="ECO:0007669"/>
    <property type="project" value="UniProtKB-KW"/>
</dbReference>
<evidence type="ECO:0000313" key="4">
    <source>
        <dbReference type="EMBL" id="PCH37446.1"/>
    </source>
</evidence>
<dbReference type="GO" id="GO:0043386">
    <property type="term" value="P:mycotoxin biosynthetic process"/>
    <property type="evidence" value="ECO:0007669"/>
    <property type="project" value="InterPro"/>
</dbReference>
<organism evidence="4 5">
    <name type="scientific">Wolfiporia cocos (strain MD-104)</name>
    <name type="common">Brown rot fungus</name>
    <dbReference type="NCBI Taxonomy" id="742152"/>
    <lineage>
        <taxon>Eukaryota</taxon>
        <taxon>Fungi</taxon>
        <taxon>Dikarya</taxon>
        <taxon>Basidiomycota</taxon>
        <taxon>Agaricomycotina</taxon>
        <taxon>Agaricomycetes</taxon>
        <taxon>Polyporales</taxon>
        <taxon>Phaeolaceae</taxon>
        <taxon>Wolfiporia</taxon>
    </lineage>
</organism>
<protein>
    <recommendedName>
        <fullName evidence="6">Oxidase ustYa</fullName>
    </recommendedName>
</protein>
<evidence type="ECO:0000313" key="5">
    <source>
        <dbReference type="Proteomes" id="UP000218811"/>
    </source>
</evidence>
<feature type="non-terminal residue" evidence="4">
    <location>
        <position position="1"/>
    </location>
</feature>
<reference evidence="4 5" key="1">
    <citation type="journal article" date="2012" name="Science">
        <title>The Paleozoic origin of enzymatic lignin decomposition reconstructed from 31 fungal genomes.</title>
        <authorList>
            <person name="Floudas D."/>
            <person name="Binder M."/>
            <person name="Riley R."/>
            <person name="Barry K."/>
            <person name="Blanchette R.A."/>
            <person name="Henrissat B."/>
            <person name="Martinez A.T."/>
            <person name="Otillar R."/>
            <person name="Spatafora J.W."/>
            <person name="Yadav J.S."/>
            <person name="Aerts A."/>
            <person name="Benoit I."/>
            <person name="Boyd A."/>
            <person name="Carlson A."/>
            <person name="Copeland A."/>
            <person name="Coutinho P.M."/>
            <person name="de Vries R.P."/>
            <person name="Ferreira P."/>
            <person name="Findley K."/>
            <person name="Foster B."/>
            <person name="Gaskell J."/>
            <person name="Glotzer D."/>
            <person name="Gorecki P."/>
            <person name="Heitman J."/>
            <person name="Hesse C."/>
            <person name="Hori C."/>
            <person name="Igarashi K."/>
            <person name="Jurgens J.A."/>
            <person name="Kallen N."/>
            <person name="Kersten P."/>
            <person name="Kohler A."/>
            <person name="Kuees U."/>
            <person name="Kumar T.K.A."/>
            <person name="Kuo A."/>
            <person name="LaButti K."/>
            <person name="Larrondo L.F."/>
            <person name="Lindquist E."/>
            <person name="Ling A."/>
            <person name="Lombard V."/>
            <person name="Lucas S."/>
            <person name="Lundell T."/>
            <person name="Martin R."/>
            <person name="McLaughlin D.J."/>
            <person name="Morgenstern I."/>
            <person name="Morin E."/>
            <person name="Murat C."/>
            <person name="Nagy L.G."/>
            <person name="Nolan M."/>
            <person name="Ohm R.A."/>
            <person name="Patyshakuliyeva A."/>
            <person name="Rokas A."/>
            <person name="Ruiz-Duenas F.J."/>
            <person name="Sabat G."/>
            <person name="Salamov A."/>
            <person name="Samejima M."/>
            <person name="Schmutz J."/>
            <person name="Slot J.C."/>
            <person name="St John F."/>
            <person name="Stenlid J."/>
            <person name="Sun H."/>
            <person name="Sun S."/>
            <person name="Syed K."/>
            <person name="Tsang A."/>
            <person name="Wiebenga A."/>
            <person name="Young D."/>
            <person name="Pisabarro A."/>
            <person name="Eastwood D.C."/>
            <person name="Martin F."/>
            <person name="Cullen D."/>
            <person name="Grigoriev I.V."/>
            <person name="Hibbett D.S."/>
        </authorList>
    </citation>
    <scope>NUCLEOTIDE SEQUENCE [LARGE SCALE GENOMIC DNA]</scope>
    <source>
        <strain evidence="4 5">MD-104</strain>
    </source>
</reference>
<name>A0A2H3J5G9_WOLCO</name>
<evidence type="ECO:0000256" key="2">
    <source>
        <dbReference type="ARBA" id="ARBA00023002"/>
    </source>
</evidence>
<gene>
    <name evidence="4" type="ORF">WOLCODRAFT_84396</name>
</gene>